<feature type="modified residue" description="4-aspartylphosphate" evidence="2">
    <location>
        <position position="55"/>
    </location>
</feature>
<dbReference type="PANTHER" id="PTHR44591">
    <property type="entry name" value="STRESS RESPONSE REGULATOR PROTEIN 1"/>
    <property type="match status" value="1"/>
</dbReference>
<dbReference type="InterPro" id="IPR011006">
    <property type="entry name" value="CheY-like_superfamily"/>
</dbReference>
<dbReference type="Pfam" id="PF00072">
    <property type="entry name" value="Response_reg"/>
    <property type="match status" value="1"/>
</dbReference>
<dbReference type="SUPFAM" id="SSF52172">
    <property type="entry name" value="CheY-like"/>
    <property type="match status" value="1"/>
</dbReference>
<dbReference type="EMBL" id="JAPDDR010000021">
    <property type="protein sequence ID" value="MCW1916909.1"/>
    <property type="molecule type" value="Genomic_DNA"/>
</dbReference>
<dbReference type="SMART" id="SM00448">
    <property type="entry name" value="REC"/>
    <property type="match status" value="1"/>
</dbReference>
<dbReference type="PANTHER" id="PTHR44591:SF18">
    <property type="entry name" value="REGULATORY PROTEIN"/>
    <property type="match status" value="1"/>
</dbReference>
<evidence type="ECO:0000256" key="3">
    <source>
        <dbReference type="SAM" id="MobiDB-lite"/>
    </source>
</evidence>
<gene>
    <name evidence="5" type="ORF">OJ996_25195</name>
</gene>
<evidence type="ECO:0000259" key="4">
    <source>
        <dbReference type="PROSITE" id="PS50110"/>
    </source>
</evidence>
<evidence type="ECO:0000313" key="6">
    <source>
        <dbReference type="Proteomes" id="UP001165653"/>
    </source>
</evidence>
<dbReference type="PROSITE" id="PS50110">
    <property type="entry name" value="RESPONSE_REGULATORY"/>
    <property type="match status" value="1"/>
</dbReference>
<dbReference type="InterPro" id="IPR050595">
    <property type="entry name" value="Bact_response_regulator"/>
</dbReference>
<accession>A0ABT3GAN7</accession>
<dbReference type="Proteomes" id="UP001165653">
    <property type="component" value="Unassembled WGS sequence"/>
</dbReference>
<protein>
    <submittedName>
        <fullName evidence="5">Response regulator</fullName>
    </submittedName>
</protein>
<feature type="domain" description="Response regulatory" evidence="4">
    <location>
        <begin position="5"/>
        <end position="124"/>
    </location>
</feature>
<evidence type="ECO:0000256" key="1">
    <source>
        <dbReference type="ARBA" id="ARBA00022553"/>
    </source>
</evidence>
<feature type="region of interest" description="Disordered" evidence="3">
    <location>
        <begin position="127"/>
        <end position="146"/>
    </location>
</feature>
<proteinExistence type="predicted"/>
<dbReference type="Gene3D" id="3.40.50.2300">
    <property type="match status" value="1"/>
</dbReference>
<comment type="caution">
    <text evidence="5">The sequence shown here is derived from an EMBL/GenBank/DDBJ whole genome shotgun (WGS) entry which is preliminary data.</text>
</comment>
<sequence>MDTTRILIIDDEPDFTALLKANLEEVGNFEVMEVNDSSRALKAAKEFQPELCVIDVVMPGLDGGDVVAQFRADPELKDLAVVMLTALVEENPDTPDGETQTGGLPFVSKTSEFGTILSCIEKHIEESRDRSAAGSTSGSSEVWDIG</sequence>
<evidence type="ECO:0000313" key="5">
    <source>
        <dbReference type="EMBL" id="MCW1916909.1"/>
    </source>
</evidence>
<keyword evidence="1 2" id="KW-0597">Phosphoprotein</keyword>
<organism evidence="5 6">
    <name type="scientific">Luteolibacter rhizosphaerae</name>
    <dbReference type="NCBI Taxonomy" id="2989719"/>
    <lineage>
        <taxon>Bacteria</taxon>
        <taxon>Pseudomonadati</taxon>
        <taxon>Verrucomicrobiota</taxon>
        <taxon>Verrucomicrobiia</taxon>
        <taxon>Verrucomicrobiales</taxon>
        <taxon>Verrucomicrobiaceae</taxon>
        <taxon>Luteolibacter</taxon>
    </lineage>
</organism>
<dbReference type="RefSeq" id="WP_264516529.1">
    <property type="nucleotide sequence ID" value="NZ_JAPDDR010000021.1"/>
</dbReference>
<evidence type="ECO:0000256" key="2">
    <source>
        <dbReference type="PROSITE-ProRule" id="PRU00169"/>
    </source>
</evidence>
<dbReference type="InterPro" id="IPR001789">
    <property type="entry name" value="Sig_transdc_resp-reg_receiver"/>
</dbReference>
<keyword evidence="6" id="KW-1185">Reference proteome</keyword>
<reference evidence="5" key="1">
    <citation type="submission" date="2022-10" db="EMBL/GenBank/DDBJ databases">
        <title>Luteolibacter sp. GHJ8, whole genome shotgun sequencing project.</title>
        <authorList>
            <person name="Zhao G."/>
            <person name="Shen L."/>
        </authorList>
    </citation>
    <scope>NUCLEOTIDE SEQUENCE</scope>
    <source>
        <strain evidence="5">GHJ8</strain>
    </source>
</reference>
<name>A0ABT3GAN7_9BACT</name>